<feature type="region of interest" description="Disordered" evidence="1">
    <location>
        <begin position="1"/>
        <end position="23"/>
    </location>
</feature>
<dbReference type="Proteomes" id="UP000324639">
    <property type="component" value="Chromosome Bgt_-10"/>
</dbReference>
<evidence type="ECO:0000256" key="1">
    <source>
        <dbReference type="SAM" id="MobiDB-lite"/>
    </source>
</evidence>
<accession>A0A9X9QG12</accession>
<protein>
    <submittedName>
        <fullName evidence="2">Bgt-51841</fullName>
    </submittedName>
</protein>
<dbReference type="EMBL" id="LR026993">
    <property type="protein sequence ID" value="VDB94571.1"/>
    <property type="molecule type" value="Genomic_DNA"/>
</dbReference>
<proteinExistence type="predicted"/>
<reference evidence="2 3" key="1">
    <citation type="submission" date="2018-08" db="EMBL/GenBank/DDBJ databases">
        <authorList>
            <person name="Muller C M."/>
        </authorList>
    </citation>
    <scope>NUCLEOTIDE SEQUENCE [LARGE SCALE GENOMIC DNA]</scope>
</reference>
<evidence type="ECO:0000313" key="3">
    <source>
        <dbReference type="Proteomes" id="UP000324639"/>
    </source>
</evidence>
<keyword evidence="3" id="KW-1185">Reference proteome</keyword>
<gene>
    <name evidence="2" type="ORF">BGT96224V316_LOCUS7745</name>
</gene>
<dbReference type="AlphaFoldDB" id="A0A9X9QG12"/>
<organism evidence="2 3">
    <name type="scientific">Blumeria graminis f. sp. tritici</name>
    <dbReference type="NCBI Taxonomy" id="62690"/>
    <lineage>
        <taxon>Eukaryota</taxon>
        <taxon>Fungi</taxon>
        <taxon>Dikarya</taxon>
        <taxon>Ascomycota</taxon>
        <taxon>Pezizomycotina</taxon>
        <taxon>Leotiomycetes</taxon>
        <taxon>Erysiphales</taxon>
        <taxon>Erysiphaceae</taxon>
        <taxon>Blumeria</taxon>
    </lineage>
</organism>
<name>A0A9X9QG12_BLUGR</name>
<evidence type="ECO:0000313" key="2">
    <source>
        <dbReference type="EMBL" id="VDB94571.1"/>
    </source>
</evidence>
<sequence>MPLSSINFSPREILSETSPSQVE</sequence>